<dbReference type="InterPro" id="IPR036097">
    <property type="entry name" value="HisK_dim/P_sf"/>
</dbReference>
<evidence type="ECO:0000259" key="12">
    <source>
        <dbReference type="PROSITE" id="PS50109"/>
    </source>
</evidence>
<dbReference type="Gene3D" id="1.10.287.130">
    <property type="match status" value="1"/>
</dbReference>
<dbReference type="Pfam" id="PF00512">
    <property type="entry name" value="HisKA"/>
    <property type="match status" value="1"/>
</dbReference>
<dbReference type="Pfam" id="PF02518">
    <property type="entry name" value="HATPase_c"/>
    <property type="match status" value="1"/>
</dbReference>
<dbReference type="EMBL" id="CP042806">
    <property type="protein sequence ID" value="QEE30774.1"/>
    <property type="molecule type" value="Genomic_DNA"/>
</dbReference>
<comment type="catalytic activity">
    <reaction evidence="1">
        <text>ATP + protein L-histidine = ADP + protein N-phospho-L-histidine.</text>
        <dbReference type="EC" id="2.7.13.3"/>
    </reaction>
</comment>
<feature type="transmembrane region" description="Helical" evidence="11">
    <location>
        <begin position="12"/>
        <end position="35"/>
    </location>
</feature>
<dbReference type="SUPFAM" id="SSF158472">
    <property type="entry name" value="HAMP domain-like"/>
    <property type="match status" value="1"/>
</dbReference>
<keyword evidence="10 11" id="KW-0472">Membrane</keyword>
<dbReference type="SMART" id="SM00304">
    <property type="entry name" value="HAMP"/>
    <property type="match status" value="1"/>
</dbReference>
<comment type="subcellular location">
    <subcellularLocation>
        <location evidence="2">Membrane</location>
    </subcellularLocation>
</comment>
<dbReference type="InterPro" id="IPR003661">
    <property type="entry name" value="HisK_dim/P_dom"/>
</dbReference>
<dbReference type="Gene3D" id="3.30.565.10">
    <property type="entry name" value="Histidine kinase-like ATPase, C-terminal domain"/>
    <property type="match status" value="1"/>
</dbReference>
<dbReference type="InterPro" id="IPR005467">
    <property type="entry name" value="His_kinase_dom"/>
</dbReference>
<gene>
    <name evidence="14" type="ORF">FTW19_23910</name>
</gene>
<evidence type="ECO:0000259" key="13">
    <source>
        <dbReference type="PROSITE" id="PS50885"/>
    </source>
</evidence>
<dbReference type="CDD" id="cd00075">
    <property type="entry name" value="HATPase"/>
    <property type="match status" value="1"/>
</dbReference>
<keyword evidence="8 11" id="KW-1133">Transmembrane helix</keyword>
<dbReference type="EC" id="2.7.13.3" evidence="3"/>
<dbReference type="SMART" id="SM00387">
    <property type="entry name" value="HATPase_c"/>
    <property type="match status" value="1"/>
</dbReference>
<evidence type="ECO:0000256" key="3">
    <source>
        <dbReference type="ARBA" id="ARBA00012438"/>
    </source>
</evidence>
<dbReference type="InterPro" id="IPR003594">
    <property type="entry name" value="HATPase_dom"/>
</dbReference>
<dbReference type="Gene3D" id="6.10.340.10">
    <property type="match status" value="1"/>
</dbReference>
<dbReference type="CDD" id="cd06225">
    <property type="entry name" value="HAMP"/>
    <property type="match status" value="1"/>
</dbReference>
<dbReference type="InterPro" id="IPR050428">
    <property type="entry name" value="TCS_sensor_his_kinase"/>
</dbReference>
<dbReference type="AlphaFoldDB" id="A0A5B9EGQ4"/>
<dbReference type="KEGG" id="talb:FTW19_23910"/>
<protein>
    <recommendedName>
        <fullName evidence="3">histidine kinase</fullName>
        <ecNumber evidence="3">2.7.13.3</ecNumber>
    </recommendedName>
</protein>
<evidence type="ECO:0000256" key="2">
    <source>
        <dbReference type="ARBA" id="ARBA00004370"/>
    </source>
</evidence>
<evidence type="ECO:0000256" key="7">
    <source>
        <dbReference type="ARBA" id="ARBA00022777"/>
    </source>
</evidence>
<evidence type="ECO:0000256" key="10">
    <source>
        <dbReference type="ARBA" id="ARBA00023136"/>
    </source>
</evidence>
<dbReference type="SMART" id="SM00388">
    <property type="entry name" value="HisKA"/>
    <property type="match status" value="1"/>
</dbReference>
<evidence type="ECO:0000256" key="6">
    <source>
        <dbReference type="ARBA" id="ARBA00022692"/>
    </source>
</evidence>
<dbReference type="InterPro" id="IPR036890">
    <property type="entry name" value="HATPase_C_sf"/>
</dbReference>
<dbReference type="PANTHER" id="PTHR45436">
    <property type="entry name" value="SENSOR HISTIDINE KINASE YKOH"/>
    <property type="match status" value="1"/>
</dbReference>
<name>A0A5B9EGQ4_9BACT</name>
<dbReference type="RefSeq" id="WP_147650071.1">
    <property type="nucleotide sequence ID" value="NZ_CP042806.1"/>
</dbReference>
<evidence type="ECO:0000256" key="5">
    <source>
        <dbReference type="ARBA" id="ARBA00022679"/>
    </source>
</evidence>
<dbReference type="Proteomes" id="UP000321820">
    <property type="component" value="Chromosome"/>
</dbReference>
<dbReference type="PROSITE" id="PS50109">
    <property type="entry name" value="HIS_KIN"/>
    <property type="match status" value="1"/>
</dbReference>
<dbReference type="PROSITE" id="PS50885">
    <property type="entry name" value="HAMP"/>
    <property type="match status" value="1"/>
</dbReference>
<reference evidence="14 15" key="1">
    <citation type="submission" date="2019-08" db="EMBL/GenBank/DDBJ databases">
        <title>Complete genome sequence of Terriglobus albidus strain ORNL.</title>
        <authorList>
            <person name="Podar M."/>
        </authorList>
    </citation>
    <scope>NUCLEOTIDE SEQUENCE [LARGE SCALE GENOMIC DNA]</scope>
    <source>
        <strain evidence="14 15">ORNL</strain>
    </source>
</reference>
<evidence type="ECO:0000313" key="14">
    <source>
        <dbReference type="EMBL" id="QEE30774.1"/>
    </source>
</evidence>
<dbReference type="InterPro" id="IPR004358">
    <property type="entry name" value="Sig_transdc_His_kin-like_C"/>
</dbReference>
<evidence type="ECO:0000256" key="11">
    <source>
        <dbReference type="SAM" id="Phobius"/>
    </source>
</evidence>
<feature type="domain" description="HAMP" evidence="13">
    <location>
        <begin position="186"/>
        <end position="239"/>
    </location>
</feature>
<dbReference type="OrthoDB" id="9796330at2"/>
<organism evidence="14 15">
    <name type="scientific">Terriglobus albidus</name>
    <dbReference type="NCBI Taxonomy" id="1592106"/>
    <lineage>
        <taxon>Bacteria</taxon>
        <taxon>Pseudomonadati</taxon>
        <taxon>Acidobacteriota</taxon>
        <taxon>Terriglobia</taxon>
        <taxon>Terriglobales</taxon>
        <taxon>Acidobacteriaceae</taxon>
        <taxon>Terriglobus</taxon>
    </lineage>
</organism>
<dbReference type="PANTHER" id="PTHR45436:SF5">
    <property type="entry name" value="SENSOR HISTIDINE KINASE TRCS"/>
    <property type="match status" value="1"/>
</dbReference>
<dbReference type="SUPFAM" id="SSF55874">
    <property type="entry name" value="ATPase domain of HSP90 chaperone/DNA topoisomerase II/histidine kinase"/>
    <property type="match status" value="1"/>
</dbReference>
<sequence>MKLTLRSLRLKLAVLYTVFALISMVCLGCFSYVYMNYALETSRQVTMQAREERFVRFIETWPEKDKTLSLTEKLDRLSIAIAATDIIQVYELDGTPIYSSPGASAFKVPWPHQPCIERCFGLVRQYGHSIRTLNHVVTMDGRQLRLSLSGKIDEHAEMMENVRNSYLLFCPLLLIASAAGGFVLSDRALRPVRQMTAEARSIGIHDLKRRLPIPNTSDELQVLAETWNELLERLHTAVSRLTQFTEDISHDLGTTITVMLTTASLALHRKRTAEEYRAALRTITTECEATSRLLQDLLAVTRADMVQQHIDMQLVPLSELVCEVADNLRAKANLKHQTLQASIASDAWTMGDPSLLRRMVGILLDNAIKYTPEHGAIAVSITSDLQHIHLKVQDNGIGIAPEALPRIFDRFYRVDPSRTQEEGSSGLGLAIAQWVAGVHGAAITAASTPGNGSEFSVTMPLATEIPSAELISLAAEQ</sequence>
<keyword evidence="9" id="KW-0902">Two-component regulatory system</keyword>
<dbReference type="CDD" id="cd00082">
    <property type="entry name" value="HisKA"/>
    <property type="match status" value="1"/>
</dbReference>
<keyword evidence="4" id="KW-0597">Phosphoprotein</keyword>
<evidence type="ECO:0000256" key="1">
    <source>
        <dbReference type="ARBA" id="ARBA00000085"/>
    </source>
</evidence>
<proteinExistence type="predicted"/>
<evidence type="ECO:0000256" key="9">
    <source>
        <dbReference type="ARBA" id="ARBA00023012"/>
    </source>
</evidence>
<dbReference type="FunFam" id="3.30.565.10:FF:000006">
    <property type="entry name" value="Sensor histidine kinase WalK"/>
    <property type="match status" value="1"/>
</dbReference>
<keyword evidence="15" id="KW-1185">Reference proteome</keyword>
<evidence type="ECO:0000256" key="8">
    <source>
        <dbReference type="ARBA" id="ARBA00022989"/>
    </source>
</evidence>
<keyword evidence="7" id="KW-0418">Kinase</keyword>
<dbReference type="GO" id="GO:0005886">
    <property type="term" value="C:plasma membrane"/>
    <property type="evidence" value="ECO:0007669"/>
    <property type="project" value="TreeGrafter"/>
</dbReference>
<accession>A0A5B9EGQ4</accession>
<dbReference type="SUPFAM" id="SSF47384">
    <property type="entry name" value="Homodimeric domain of signal transducing histidine kinase"/>
    <property type="match status" value="1"/>
</dbReference>
<keyword evidence="5" id="KW-0808">Transferase</keyword>
<dbReference type="GO" id="GO:0000155">
    <property type="term" value="F:phosphorelay sensor kinase activity"/>
    <property type="evidence" value="ECO:0007669"/>
    <property type="project" value="InterPro"/>
</dbReference>
<dbReference type="InterPro" id="IPR003660">
    <property type="entry name" value="HAMP_dom"/>
</dbReference>
<feature type="domain" description="Histidine kinase" evidence="12">
    <location>
        <begin position="247"/>
        <end position="463"/>
    </location>
</feature>
<keyword evidence="6 11" id="KW-0812">Transmembrane</keyword>
<evidence type="ECO:0000256" key="4">
    <source>
        <dbReference type="ARBA" id="ARBA00022553"/>
    </source>
</evidence>
<dbReference type="PRINTS" id="PR00344">
    <property type="entry name" value="BCTRLSENSOR"/>
</dbReference>
<dbReference type="Pfam" id="PF00672">
    <property type="entry name" value="HAMP"/>
    <property type="match status" value="1"/>
</dbReference>
<evidence type="ECO:0000313" key="15">
    <source>
        <dbReference type="Proteomes" id="UP000321820"/>
    </source>
</evidence>